<dbReference type="PANTHER" id="PTHR35527">
    <property type="entry name" value="CHOLOYLGLYCINE HYDROLASE"/>
    <property type="match status" value="1"/>
</dbReference>
<dbReference type="KEGG" id="rhoz:GXP67_18855"/>
<keyword evidence="2" id="KW-0378">Hydrolase</keyword>
<dbReference type="Gene3D" id="3.60.60.10">
    <property type="entry name" value="Penicillin V Acylase, Chain A"/>
    <property type="match status" value="1"/>
</dbReference>
<evidence type="ECO:0000259" key="1">
    <source>
        <dbReference type="Pfam" id="PF03417"/>
    </source>
</evidence>
<protein>
    <submittedName>
        <fullName evidence="2">Linear amide C-N hydrolase</fullName>
    </submittedName>
</protein>
<name>A0A6C0GKT5_9BACT</name>
<dbReference type="EMBL" id="CP048222">
    <property type="protein sequence ID" value="QHT68557.1"/>
    <property type="molecule type" value="Genomic_DNA"/>
</dbReference>
<sequence length="262" mass="29518">MNRVIAFLILFLFIQPATACLILVIADGKQVLVGNHEDWYAQDSQVMVVPPTGKKYGFVGFGFASEEYIQGGMNTAGLFFDGTATPFVSVDFSDKPAYTGYLWQAILENCATVEEAVAFVKTYKVPDLQKVHVSFADKRGNSVIIGAYEGELTYHYRNNQSYQLLTNFNITNPEYGNEPVCQRFQKANLLLQKDSAATVSNITHILSQTHQQELTVYSTIYDLTRGEVYVFNKADFSRSVKLNLANELQKGKQQRLLPYLFK</sequence>
<dbReference type="AlphaFoldDB" id="A0A6C0GKT5"/>
<organism evidence="2 3">
    <name type="scientific">Rhodocytophaga rosea</name>
    <dbReference type="NCBI Taxonomy" id="2704465"/>
    <lineage>
        <taxon>Bacteria</taxon>
        <taxon>Pseudomonadati</taxon>
        <taxon>Bacteroidota</taxon>
        <taxon>Cytophagia</taxon>
        <taxon>Cytophagales</taxon>
        <taxon>Rhodocytophagaceae</taxon>
        <taxon>Rhodocytophaga</taxon>
    </lineage>
</organism>
<feature type="domain" description="Peptidase C45 hydrolase" evidence="1">
    <location>
        <begin position="45"/>
        <end position="236"/>
    </location>
</feature>
<dbReference type="InterPro" id="IPR005079">
    <property type="entry name" value="Peptidase_C45_hydrolase"/>
</dbReference>
<accession>A0A6C0GKT5</accession>
<dbReference type="SUPFAM" id="SSF56235">
    <property type="entry name" value="N-terminal nucleophile aminohydrolases (Ntn hydrolases)"/>
    <property type="match status" value="1"/>
</dbReference>
<dbReference type="Proteomes" id="UP000480178">
    <property type="component" value="Chromosome"/>
</dbReference>
<evidence type="ECO:0000313" key="3">
    <source>
        <dbReference type="Proteomes" id="UP000480178"/>
    </source>
</evidence>
<dbReference type="Pfam" id="PF03417">
    <property type="entry name" value="AAT"/>
    <property type="match status" value="1"/>
</dbReference>
<keyword evidence="3" id="KW-1185">Reference proteome</keyword>
<dbReference type="RefSeq" id="WP_162444568.1">
    <property type="nucleotide sequence ID" value="NZ_CP048222.1"/>
</dbReference>
<dbReference type="GO" id="GO:0016787">
    <property type="term" value="F:hydrolase activity"/>
    <property type="evidence" value="ECO:0007669"/>
    <property type="project" value="UniProtKB-KW"/>
</dbReference>
<evidence type="ECO:0000313" key="2">
    <source>
        <dbReference type="EMBL" id="QHT68557.1"/>
    </source>
</evidence>
<dbReference type="InterPro" id="IPR029055">
    <property type="entry name" value="Ntn_hydrolases_N"/>
</dbReference>
<gene>
    <name evidence="2" type="ORF">GXP67_18855</name>
</gene>
<proteinExistence type="predicted"/>
<dbReference type="PANTHER" id="PTHR35527:SF2">
    <property type="entry name" value="HYDROLASE"/>
    <property type="match status" value="1"/>
</dbReference>
<dbReference type="InterPro" id="IPR052193">
    <property type="entry name" value="Peptidase_C59"/>
</dbReference>
<reference evidence="2 3" key="1">
    <citation type="submission" date="2020-01" db="EMBL/GenBank/DDBJ databases">
        <authorList>
            <person name="Kim M.K."/>
        </authorList>
    </citation>
    <scope>NUCLEOTIDE SEQUENCE [LARGE SCALE GENOMIC DNA]</scope>
    <source>
        <strain evidence="2 3">172606-1</strain>
    </source>
</reference>